<proteinExistence type="inferred from homology"/>
<evidence type="ECO:0000256" key="10">
    <source>
        <dbReference type="ARBA" id="ARBA00023288"/>
    </source>
</evidence>
<evidence type="ECO:0000313" key="14">
    <source>
        <dbReference type="Proteomes" id="UP000051655"/>
    </source>
</evidence>
<evidence type="ECO:0000256" key="5">
    <source>
        <dbReference type="ARBA" id="ARBA00022729"/>
    </source>
</evidence>
<dbReference type="PROSITE" id="PS50198">
    <property type="entry name" value="PPIC_PPIASE_2"/>
    <property type="match status" value="1"/>
</dbReference>
<sequence>MKKGWLISGVIIVLAGGLIAFGMSNGKNVATSNSGSVSEQELYQKLKKTPEGKQTFANMMIKKVLEKDHKKDVDQKELDHQYDKAQKQYGDSFESTLAQSGMTTETYRDNLYLSALEKAAFKDNQHFSNKDLKKAYQAYTPEVNISVIKTNSEEDAKTVIDDLNNGKDFAQEAKDKSTDTTSKDKGGKLDAFDSTVDSTVVSPEVKKAAFGLKKGDYTKNPVKVAANAATGATGESYYIVKLNDRDTKGSFNSLKGKMKDVLVDQKLAKDSTSMQSFIGQQLDKAKVHISDKDLKDALASYTQAAQTNK</sequence>
<keyword evidence="9 11" id="KW-0413">Isomerase</keyword>
<evidence type="ECO:0000256" key="7">
    <source>
        <dbReference type="ARBA" id="ARBA00023136"/>
    </source>
</evidence>
<evidence type="ECO:0000313" key="13">
    <source>
        <dbReference type="EMBL" id="KRN75758.1"/>
    </source>
</evidence>
<dbReference type="SUPFAM" id="SSF54534">
    <property type="entry name" value="FKBP-like"/>
    <property type="match status" value="1"/>
</dbReference>
<dbReference type="InterPro" id="IPR050245">
    <property type="entry name" value="PrsA_foldase"/>
</dbReference>
<comment type="function">
    <text evidence="11">Plays a major role in protein secretion by helping the post-translocational extracellular folding of several secreted proteins.</text>
</comment>
<dbReference type="HAMAP" id="MF_01145">
    <property type="entry name" value="Foldase_PrsA"/>
    <property type="match status" value="1"/>
</dbReference>
<feature type="domain" description="PpiC" evidence="12">
    <location>
        <begin position="140"/>
        <end position="224"/>
    </location>
</feature>
<gene>
    <name evidence="11" type="primary">prsA</name>
    <name evidence="13" type="ORF">IV73_GL000257</name>
</gene>
<evidence type="ECO:0000256" key="9">
    <source>
        <dbReference type="ARBA" id="ARBA00023235"/>
    </source>
</evidence>
<dbReference type="InterPro" id="IPR023059">
    <property type="entry name" value="Foldase_PrsA"/>
</dbReference>
<dbReference type="Proteomes" id="UP000051655">
    <property type="component" value="Unassembled WGS sequence"/>
</dbReference>
<evidence type="ECO:0000256" key="1">
    <source>
        <dbReference type="ARBA" id="ARBA00000971"/>
    </source>
</evidence>
<keyword evidence="7 11" id="KW-0472">Membrane</keyword>
<dbReference type="Pfam" id="PF00639">
    <property type="entry name" value="Rotamase"/>
    <property type="match status" value="1"/>
</dbReference>
<keyword evidence="4 11" id="KW-1003">Cell membrane</keyword>
<dbReference type="InterPro" id="IPR000297">
    <property type="entry name" value="PPIase_PpiC"/>
</dbReference>
<dbReference type="SUPFAM" id="SSF109998">
    <property type="entry name" value="Triger factor/SurA peptide-binding domain-like"/>
    <property type="match status" value="1"/>
</dbReference>
<evidence type="ECO:0000256" key="4">
    <source>
        <dbReference type="ARBA" id="ARBA00022475"/>
    </source>
</evidence>
<dbReference type="EC" id="5.2.1.8" evidence="11"/>
<evidence type="ECO:0000256" key="6">
    <source>
        <dbReference type="ARBA" id="ARBA00023110"/>
    </source>
</evidence>
<dbReference type="STRING" id="1616.IV73_GL000257"/>
<evidence type="ECO:0000256" key="11">
    <source>
        <dbReference type="HAMAP-Rule" id="MF_01145"/>
    </source>
</evidence>
<protein>
    <recommendedName>
        <fullName evidence="11">Foldase protein PrsA</fullName>
        <ecNumber evidence="11">5.2.1.8</ecNumber>
    </recommendedName>
</protein>
<organism evidence="13 14">
    <name type="scientific">Weissella kandleri</name>
    <dbReference type="NCBI Taxonomy" id="1616"/>
    <lineage>
        <taxon>Bacteria</taxon>
        <taxon>Bacillati</taxon>
        <taxon>Bacillota</taxon>
        <taxon>Bacilli</taxon>
        <taxon>Lactobacillales</taxon>
        <taxon>Lactobacillaceae</taxon>
        <taxon>Weissella</taxon>
    </lineage>
</organism>
<comment type="caution">
    <text evidence="13">The sequence shown here is derived from an EMBL/GenBank/DDBJ whole genome shotgun (WGS) entry which is preliminary data.</text>
</comment>
<dbReference type="PANTHER" id="PTHR47245:SF1">
    <property type="entry name" value="FOLDASE PROTEIN PRSA"/>
    <property type="match status" value="1"/>
</dbReference>
<dbReference type="RefSeq" id="WP_057753653.1">
    <property type="nucleotide sequence ID" value="NZ_JQBP01000001.1"/>
</dbReference>
<evidence type="ECO:0000256" key="3">
    <source>
        <dbReference type="ARBA" id="ARBA00006071"/>
    </source>
</evidence>
<comment type="similarity">
    <text evidence="3 11">Belongs to the PrsA family.</text>
</comment>
<dbReference type="PATRIC" id="fig|1616.3.peg.261"/>
<dbReference type="InterPro" id="IPR046357">
    <property type="entry name" value="PPIase_dom_sf"/>
</dbReference>
<keyword evidence="5 11" id="KW-0732">Signal</keyword>
<keyword evidence="8" id="KW-0564">Palmitate</keyword>
<evidence type="ECO:0000256" key="8">
    <source>
        <dbReference type="ARBA" id="ARBA00023139"/>
    </source>
</evidence>
<dbReference type="AlphaFoldDB" id="A0A0R2JEH1"/>
<dbReference type="GO" id="GO:0005886">
    <property type="term" value="C:plasma membrane"/>
    <property type="evidence" value="ECO:0007669"/>
    <property type="project" value="UniProtKB-SubCell"/>
</dbReference>
<dbReference type="EMBL" id="JQBP01000001">
    <property type="protein sequence ID" value="KRN75758.1"/>
    <property type="molecule type" value="Genomic_DNA"/>
</dbReference>
<keyword evidence="10" id="KW-0449">Lipoprotein</keyword>
<dbReference type="GO" id="GO:0003755">
    <property type="term" value="F:peptidyl-prolyl cis-trans isomerase activity"/>
    <property type="evidence" value="ECO:0007669"/>
    <property type="project" value="UniProtKB-UniRule"/>
</dbReference>
<dbReference type="InterPro" id="IPR027304">
    <property type="entry name" value="Trigger_fact/SurA_dom_sf"/>
</dbReference>
<keyword evidence="14" id="KW-1185">Reference proteome</keyword>
<comment type="subcellular location">
    <subcellularLocation>
        <location evidence="2">Cell membrane</location>
        <topology evidence="2">Lipid-anchor</topology>
    </subcellularLocation>
</comment>
<keyword evidence="6 11" id="KW-0697">Rotamase</keyword>
<accession>A0A0R2JEH1</accession>
<dbReference type="OrthoDB" id="14196at2"/>
<dbReference type="Gene3D" id="3.10.50.40">
    <property type="match status" value="1"/>
</dbReference>
<reference evidence="13 14" key="1">
    <citation type="journal article" date="2015" name="Genome Announc.">
        <title>Expanding the biotechnology potential of lactobacilli through comparative genomics of 213 strains and associated genera.</title>
        <authorList>
            <person name="Sun Z."/>
            <person name="Harris H.M."/>
            <person name="McCann A."/>
            <person name="Guo C."/>
            <person name="Argimon S."/>
            <person name="Zhang W."/>
            <person name="Yang X."/>
            <person name="Jeffery I.B."/>
            <person name="Cooney J.C."/>
            <person name="Kagawa T.F."/>
            <person name="Liu W."/>
            <person name="Song Y."/>
            <person name="Salvetti E."/>
            <person name="Wrobel A."/>
            <person name="Rasinkangas P."/>
            <person name="Parkhill J."/>
            <person name="Rea M.C."/>
            <person name="O'Sullivan O."/>
            <person name="Ritari J."/>
            <person name="Douillard F.P."/>
            <person name="Paul Ross R."/>
            <person name="Yang R."/>
            <person name="Briner A.E."/>
            <person name="Felis G.E."/>
            <person name="de Vos W.M."/>
            <person name="Barrangou R."/>
            <person name="Klaenhammer T.R."/>
            <person name="Caufield P.W."/>
            <person name="Cui Y."/>
            <person name="Zhang H."/>
            <person name="O'Toole P.W."/>
        </authorList>
    </citation>
    <scope>NUCLEOTIDE SEQUENCE [LARGE SCALE GENOMIC DNA]</scope>
    <source>
        <strain evidence="13 14">DSM 20593</strain>
    </source>
</reference>
<dbReference type="GO" id="GO:0006457">
    <property type="term" value="P:protein folding"/>
    <property type="evidence" value="ECO:0007669"/>
    <property type="project" value="UniProtKB-UniRule"/>
</dbReference>
<comment type="catalytic activity">
    <reaction evidence="1 11">
        <text>[protein]-peptidylproline (omega=180) = [protein]-peptidylproline (omega=0)</text>
        <dbReference type="Rhea" id="RHEA:16237"/>
        <dbReference type="Rhea" id="RHEA-COMP:10747"/>
        <dbReference type="Rhea" id="RHEA-COMP:10748"/>
        <dbReference type="ChEBI" id="CHEBI:83833"/>
        <dbReference type="ChEBI" id="CHEBI:83834"/>
        <dbReference type="EC" id="5.2.1.8"/>
    </reaction>
</comment>
<evidence type="ECO:0000256" key="2">
    <source>
        <dbReference type="ARBA" id="ARBA00004193"/>
    </source>
</evidence>
<evidence type="ECO:0000259" key="12">
    <source>
        <dbReference type="PROSITE" id="PS50198"/>
    </source>
</evidence>
<name>A0A0R2JEH1_9LACO</name>
<dbReference type="PANTHER" id="PTHR47245">
    <property type="entry name" value="PEPTIDYLPROLYL ISOMERASE"/>
    <property type="match status" value="1"/>
</dbReference>